<dbReference type="AlphaFoldDB" id="M0MWG8"/>
<protein>
    <recommendedName>
        <fullName evidence="4">ParB-like nuclease</fullName>
    </recommendedName>
</protein>
<dbReference type="OrthoDB" id="197906at2157"/>
<feature type="compositionally biased region" description="Polar residues" evidence="1">
    <location>
        <begin position="217"/>
        <end position="236"/>
    </location>
</feature>
<proteinExistence type="predicted"/>
<accession>M0MWG8</accession>
<feature type="region of interest" description="Disordered" evidence="1">
    <location>
        <begin position="206"/>
        <end position="236"/>
    </location>
</feature>
<reference evidence="2 3" key="1">
    <citation type="journal article" date="2014" name="PLoS Genet.">
        <title>Phylogenetically driven sequencing of extremely halophilic archaea reveals strategies for static and dynamic osmo-response.</title>
        <authorList>
            <person name="Becker E.A."/>
            <person name="Seitzer P.M."/>
            <person name="Tritt A."/>
            <person name="Larsen D."/>
            <person name="Krusor M."/>
            <person name="Yao A.I."/>
            <person name="Wu D."/>
            <person name="Madern D."/>
            <person name="Eisen J.A."/>
            <person name="Darling A.E."/>
            <person name="Facciotti M.T."/>
        </authorList>
    </citation>
    <scope>NUCLEOTIDE SEQUENCE [LARGE SCALE GENOMIC DNA]</scope>
    <source>
        <strain evidence="2 3">DSM 8989</strain>
    </source>
</reference>
<evidence type="ECO:0008006" key="4">
    <source>
        <dbReference type="Google" id="ProtNLM"/>
    </source>
</evidence>
<evidence type="ECO:0000256" key="1">
    <source>
        <dbReference type="SAM" id="MobiDB-lite"/>
    </source>
</evidence>
<organism evidence="2 3">
    <name type="scientific">Halococcus salifodinae DSM 8989</name>
    <dbReference type="NCBI Taxonomy" id="1227456"/>
    <lineage>
        <taxon>Archaea</taxon>
        <taxon>Methanobacteriati</taxon>
        <taxon>Methanobacteriota</taxon>
        <taxon>Stenosarchaea group</taxon>
        <taxon>Halobacteria</taxon>
        <taxon>Halobacteriales</taxon>
        <taxon>Halococcaceae</taxon>
        <taxon>Halococcus</taxon>
    </lineage>
</organism>
<evidence type="ECO:0000313" key="3">
    <source>
        <dbReference type="Proteomes" id="UP000011625"/>
    </source>
</evidence>
<dbReference type="EMBL" id="AOME01000076">
    <property type="protein sequence ID" value="EMA49936.1"/>
    <property type="molecule type" value="Genomic_DNA"/>
</dbReference>
<keyword evidence="3" id="KW-1185">Reference proteome</keyword>
<name>M0MWG8_9EURY</name>
<comment type="caution">
    <text evidence="2">The sequence shown here is derived from an EMBL/GenBank/DDBJ whole genome shotgun (WGS) entry which is preliminary data.</text>
</comment>
<dbReference type="RefSeq" id="WP_005045346.1">
    <property type="nucleotide sequence ID" value="NZ_AOME01000076.1"/>
</dbReference>
<dbReference type="Proteomes" id="UP000011625">
    <property type="component" value="Unassembled WGS sequence"/>
</dbReference>
<evidence type="ECO:0000313" key="2">
    <source>
        <dbReference type="EMBL" id="EMA49936.1"/>
    </source>
</evidence>
<sequence length="236" mass="27241">MWFDDFRNRTTWNTVANQRRYDTPADPWAFVHVDPSEVERFTVVSLRSGLGSVHDGDWDRPENCHRVDENYIHEGLTQRFVAGDEWIETAYYEEARERIDENGAYHGCESEAELVEEYLPALDDLYGDIRDEGYRPNLGVVYDSPEDADYIHDLEPMVLVGRDGVIIWTEGFHRLVLAALAGVETIPVYVLRRHEAWQRVRDALAGTTPEERPSELDQYTTHPDVQDLVSSPTVEE</sequence>
<dbReference type="PATRIC" id="fig|1227456.3.peg.3402"/>
<gene>
    <name evidence="2" type="ORF">C450_16725</name>
</gene>
<dbReference type="STRING" id="1227456.C450_16725"/>